<keyword evidence="3" id="KW-1185">Reference proteome</keyword>
<dbReference type="Proteomes" id="UP000186895">
    <property type="component" value="Unassembled WGS sequence"/>
</dbReference>
<name>A0A1N6RPG2_9GAMM</name>
<feature type="region of interest" description="Disordered" evidence="1">
    <location>
        <begin position="306"/>
        <end position="328"/>
    </location>
</feature>
<evidence type="ECO:0000313" key="3">
    <source>
        <dbReference type="Proteomes" id="UP000186895"/>
    </source>
</evidence>
<evidence type="ECO:0000313" key="2">
    <source>
        <dbReference type="EMBL" id="SIQ30778.1"/>
    </source>
</evidence>
<dbReference type="AlphaFoldDB" id="A0A1N6RPG2"/>
<reference evidence="2 3" key="1">
    <citation type="submission" date="2017-01" db="EMBL/GenBank/DDBJ databases">
        <authorList>
            <person name="Mah S.A."/>
            <person name="Swanson W.J."/>
            <person name="Moy G.W."/>
            <person name="Vacquier V.D."/>
        </authorList>
    </citation>
    <scope>NUCLEOTIDE SEQUENCE [LARGE SCALE GENOMIC DNA]</scope>
    <source>
        <strain evidence="2 3">DSM 7027</strain>
    </source>
</reference>
<proteinExistence type="predicted"/>
<dbReference type="STRING" id="49186.SAMN05421647_103453"/>
<accession>A0A1N6RPG2</accession>
<protein>
    <submittedName>
        <fullName evidence="2">Mu-like prophage I protein</fullName>
    </submittedName>
</protein>
<dbReference type="PIRSF" id="PIRSF016624">
    <property type="entry name" value="Mu_prophg_I"/>
    <property type="match status" value="1"/>
</dbReference>
<organism evidence="2 3">
    <name type="scientific">Marinobacterium stanieri</name>
    <dbReference type="NCBI Taxonomy" id="49186"/>
    <lineage>
        <taxon>Bacteria</taxon>
        <taxon>Pseudomonadati</taxon>
        <taxon>Pseudomonadota</taxon>
        <taxon>Gammaproteobacteria</taxon>
        <taxon>Oceanospirillales</taxon>
        <taxon>Oceanospirillaceae</taxon>
        <taxon>Marinobacterium</taxon>
    </lineage>
</organism>
<dbReference type="Pfam" id="PF10123">
    <property type="entry name" value="Mu-like_Pro"/>
    <property type="match status" value="1"/>
</dbReference>
<sequence>MKTQLIAACALQVTSNTDVVRLMPGGRFEAPRGALAGSGPWSLTEERARQIMSLAAARSTDIAIDYEHQTLLADQNGKPAPAAGWVDPKTLVWRDDGLYGQVKWTAAAKQAIEADEYRYLSPVFPYDKNGEPLDILHIALTNTPAIDTAVPALAAARMAATESIEPEEDSMDKAKLLKALGLEDSATDEQIEQAIEALTASASMVEQVRKALDMKEDEAVEDKVAALKAGAQPDPSQFVPVAVLNEAQEQLAALKSGSETAELDALIKEGLADGRIPGQATADWLKKQGLAACKNHLQDAPSIAALKGATQTRGKEPEPDNQDQATDAEVAVCKNMGLSLDAYRAANSDQAQ</sequence>
<gene>
    <name evidence="2" type="ORF">SAMN05421647_103453</name>
</gene>
<dbReference type="EMBL" id="FTMN01000003">
    <property type="protein sequence ID" value="SIQ30778.1"/>
    <property type="molecule type" value="Genomic_DNA"/>
</dbReference>
<dbReference type="RefSeq" id="WP_083703005.1">
    <property type="nucleotide sequence ID" value="NZ_FTMN01000003.1"/>
</dbReference>
<evidence type="ECO:0000256" key="1">
    <source>
        <dbReference type="SAM" id="MobiDB-lite"/>
    </source>
</evidence>
<dbReference type="InterPro" id="IPR012106">
    <property type="entry name" value="Phage_Mu_Gp1"/>
</dbReference>